<sequence length="202" mass="23546">MNHKNKALLERLETLKNEKPHQKLLLVFPGKPQVEISIDYHELHRTFADLMAFKSKLQNGEDLKDATLHPDDEYGHFCRDNAKGTFGLVLEPVCGVMLRFPAEEAFELYRQIMDDESMLIKETADCTCANTKPYIYAGSYTDEELINFLETVVAELKCRNRLPLRQQQLRHELEAYQAEIDRNNEFINSVVYRQDKNPKQNP</sequence>
<dbReference type="AlphaFoldDB" id="A0A376JY07"/>
<name>A0A376JY07_ECOLX</name>
<evidence type="ECO:0000313" key="1">
    <source>
        <dbReference type="EMBL" id="STE75505.1"/>
    </source>
</evidence>
<gene>
    <name evidence="1" type="ORF">NCTC10764_04631</name>
</gene>
<dbReference type="RefSeq" id="WP_001015850.1">
    <property type="nucleotide sequence ID" value="NZ_JAGIYI010000008.1"/>
</dbReference>
<dbReference type="Proteomes" id="UP000255201">
    <property type="component" value="Unassembled WGS sequence"/>
</dbReference>
<proteinExistence type="predicted"/>
<organism evidence="1 2">
    <name type="scientific">Escherichia coli</name>
    <dbReference type="NCBI Taxonomy" id="562"/>
    <lineage>
        <taxon>Bacteria</taxon>
        <taxon>Pseudomonadati</taxon>
        <taxon>Pseudomonadota</taxon>
        <taxon>Gammaproteobacteria</taxon>
        <taxon>Enterobacterales</taxon>
        <taxon>Enterobacteriaceae</taxon>
        <taxon>Escherichia</taxon>
    </lineage>
</organism>
<dbReference type="EMBL" id="UFZL01000003">
    <property type="protein sequence ID" value="STE75505.1"/>
    <property type="molecule type" value="Genomic_DNA"/>
</dbReference>
<accession>A0A376JY07</accession>
<reference evidence="1 2" key="1">
    <citation type="submission" date="2018-06" db="EMBL/GenBank/DDBJ databases">
        <authorList>
            <consortium name="Pathogen Informatics"/>
            <person name="Doyle S."/>
        </authorList>
    </citation>
    <scope>NUCLEOTIDE SEQUENCE [LARGE SCALE GENOMIC DNA]</scope>
    <source>
        <strain evidence="1 2">NCTC10764</strain>
    </source>
</reference>
<protein>
    <submittedName>
        <fullName evidence="1">Uncharacterized protein</fullName>
    </submittedName>
</protein>
<evidence type="ECO:0000313" key="2">
    <source>
        <dbReference type="Proteomes" id="UP000255201"/>
    </source>
</evidence>